<dbReference type="EMBL" id="NOXU01000032">
    <property type="protein sequence ID" value="OYQ31636.1"/>
    <property type="molecule type" value="Genomic_DNA"/>
</dbReference>
<dbReference type="InterPro" id="IPR014748">
    <property type="entry name" value="Enoyl-CoA_hydra_C"/>
</dbReference>
<dbReference type="InterPro" id="IPR001753">
    <property type="entry name" value="Enoyl-CoA_hydra/iso"/>
</dbReference>
<gene>
    <name evidence="4" type="ORF">CHU95_21100</name>
</gene>
<protein>
    <submittedName>
        <fullName evidence="4">Enoyl-CoA hydratase</fullName>
    </submittedName>
</protein>
<evidence type="ECO:0000256" key="1">
    <source>
        <dbReference type="ARBA" id="ARBA00005254"/>
    </source>
</evidence>
<dbReference type="Gene3D" id="3.90.226.10">
    <property type="entry name" value="2-enoyl-CoA Hydratase, Chain A, domain 1"/>
    <property type="match status" value="1"/>
</dbReference>
<accession>A0A255YQX9</accession>
<name>A0A255YQX9_9PROT</name>
<dbReference type="RefSeq" id="WP_094458318.1">
    <property type="nucleotide sequence ID" value="NZ_NOXU01000032.1"/>
</dbReference>
<dbReference type="GO" id="GO:0016829">
    <property type="term" value="F:lyase activity"/>
    <property type="evidence" value="ECO:0007669"/>
    <property type="project" value="UniProtKB-KW"/>
</dbReference>
<comment type="similarity">
    <text evidence="1 3">Belongs to the enoyl-CoA hydratase/isomerase family.</text>
</comment>
<evidence type="ECO:0000256" key="3">
    <source>
        <dbReference type="RuleBase" id="RU003707"/>
    </source>
</evidence>
<dbReference type="Gene3D" id="1.10.12.10">
    <property type="entry name" value="Lyase 2-enoyl-coa Hydratase, Chain A, domain 2"/>
    <property type="match status" value="1"/>
</dbReference>
<evidence type="ECO:0000313" key="5">
    <source>
        <dbReference type="Proteomes" id="UP000216998"/>
    </source>
</evidence>
<dbReference type="PROSITE" id="PS00166">
    <property type="entry name" value="ENOYL_COA_HYDRATASE"/>
    <property type="match status" value="1"/>
</dbReference>
<keyword evidence="2" id="KW-0456">Lyase</keyword>
<dbReference type="GO" id="GO:0006635">
    <property type="term" value="P:fatty acid beta-oxidation"/>
    <property type="evidence" value="ECO:0007669"/>
    <property type="project" value="TreeGrafter"/>
</dbReference>
<reference evidence="4 5" key="1">
    <citation type="submission" date="2017-07" db="EMBL/GenBank/DDBJ databases">
        <title>Niveispirillum cyanobacteriorum sp. nov., isolated from cyanobacterial aggregates in a eutrophic lake.</title>
        <authorList>
            <person name="Cai H."/>
        </authorList>
    </citation>
    <scope>NUCLEOTIDE SEQUENCE [LARGE SCALE GENOMIC DNA]</scope>
    <source>
        <strain evidence="5">TH1-14</strain>
    </source>
</reference>
<dbReference type="CDD" id="cd06558">
    <property type="entry name" value="crotonase-like"/>
    <property type="match status" value="1"/>
</dbReference>
<keyword evidence="5" id="KW-1185">Reference proteome</keyword>
<sequence>MSDKVILRREDHGIGRLILNQPAKRNALSQEMWQLVPARLAEAAADPAIRVLVVQGAGGTFAAGADISEFEAAYATRESTAVYAGDIARAMDGLADFIKPTIALIQGACVGGGLGLALACDLRFAASDARMGITPGKLGLVYPLGDTKRLVQAVGPSHAKDLLYTGRLLEAGEALSMGLVNRVAAPDRVEAAVLDHAAQITAASQYSARATKRMINRVLAGQVVDTAETVAEFLDAIEGADFIEGRNAFRDKRKPSFTFG</sequence>
<evidence type="ECO:0000313" key="4">
    <source>
        <dbReference type="EMBL" id="OYQ31636.1"/>
    </source>
</evidence>
<dbReference type="InterPro" id="IPR018376">
    <property type="entry name" value="Enoyl-CoA_hyd/isom_CS"/>
</dbReference>
<dbReference type="Pfam" id="PF00378">
    <property type="entry name" value="ECH_1"/>
    <property type="match status" value="1"/>
</dbReference>
<comment type="caution">
    <text evidence="4">The sequence shown here is derived from an EMBL/GenBank/DDBJ whole genome shotgun (WGS) entry which is preliminary data.</text>
</comment>
<dbReference type="PANTHER" id="PTHR11941:SF54">
    <property type="entry name" value="ENOYL-COA HYDRATASE, MITOCHONDRIAL"/>
    <property type="match status" value="1"/>
</dbReference>
<evidence type="ECO:0000256" key="2">
    <source>
        <dbReference type="ARBA" id="ARBA00023239"/>
    </source>
</evidence>
<dbReference type="PANTHER" id="PTHR11941">
    <property type="entry name" value="ENOYL-COA HYDRATASE-RELATED"/>
    <property type="match status" value="1"/>
</dbReference>
<dbReference type="Proteomes" id="UP000216998">
    <property type="component" value="Unassembled WGS sequence"/>
</dbReference>
<dbReference type="InterPro" id="IPR029045">
    <property type="entry name" value="ClpP/crotonase-like_dom_sf"/>
</dbReference>
<dbReference type="OrthoDB" id="9795613at2"/>
<organism evidence="4 5">
    <name type="scientific">Niveispirillum lacus</name>
    <dbReference type="NCBI Taxonomy" id="1981099"/>
    <lineage>
        <taxon>Bacteria</taxon>
        <taxon>Pseudomonadati</taxon>
        <taxon>Pseudomonadota</taxon>
        <taxon>Alphaproteobacteria</taxon>
        <taxon>Rhodospirillales</taxon>
        <taxon>Azospirillaceae</taxon>
        <taxon>Niveispirillum</taxon>
    </lineage>
</organism>
<proteinExistence type="inferred from homology"/>
<dbReference type="AlphaFoldDB" id="A0A255YQX9"/>
<dbReference type="SUPFAM" id="SSF52096">
    <property type="entry name" value="ClpP/crotonase"/>
    <property type="match status" value="1"/>
</dbReference>